<name>A0ABQ6BYS0_9BURK</name>
<dbReference type="SUPFAM" id="SSF53850">
    <property type="entry name" value="Periplasmic binding protein-like II"/>
    <property type="match status" value="1"/>
</dbReference>
<evidence type="ECO:0000313" key="3">
    <source>
        <dbReference type="EMBL" id="GLS12664.1"/>
    </source>
</evidence>
<sequence>MQSLSLISLTLISAAVLAACGQKADETPATAPAETAQACGKVTVASMNWQSAEVLASIDKIILSQGFGCEVEIVPGDTMPTLTSMMEKGQPDVAPEAWINAVREPLEAAVKEGKLHYAAHSLTDGGVEGWWIPKYVADANPDLKTIDDALKRPDLFPAPESKGKGAVHNCPSGWNCQITTDNAFKAWGAKDKNFVLLDTGSAAGLDGSIAKAYERKEGWLGYYWAPTSILGKYEMVKLDAGVPLDREAFDNCNAKACDNPTKTDWPRAEVITVVTDRFKNAGGPAYDYLAKRSWGNDTVNQLLAWMSDNQAAGDDGARHFLRNNEAIWSTWVSPEVAAKVKAAL</sequence>
<protein>
    <submittedName>
        <fullName evidence="3">Glycine/betaine ABC transporter substrate-binding protein</fullName>
    </submittedName>
</protein>
<feature type="chain" id="PRO_5045474201" evidence="1">
    <location>
        <begin position="19"/>
        <end position="344"/>
    </location>
</feature>
<dbReference type="CDD" id="cd13641">
    <property type="entry name" value="PBP2_HisX_like"/>
    <property type="match status" value="1"/>
</dbReference>
<feature type="signal peptide" evidence="1">
    <location>
        <begin position="1"/>
        <end position="18"/>
    </location>
</feature>
<dbReference type="Proteomes" id="UP001156903">
    <property type="component" value="Unassembled WGS sequence"/>
</dbReference>
<gene>
    <name evidence="3" type="ORF">GCM10007935_00900</name>
</gene>
<evidence type="ECO:0000313" key="4">
    <source>
        <dbReference type="Proteomes" id="UP001156903"/>
    </source>
</evidence>
<evidence type="ECO:0000259" key="2">
    <source>
        <dbReference type="Pfam" id="PF04069"/>
    </source>
</evidence>
<proteinExistence type="predicted"/>
<accession>A0ABQ6BYS0</accession>
<comment type="caution">
    <text evidence="3">The sequence shown here is derived from an EMBL/GenBank/DDBJ whole genome shotgun (WGS) entry which is preliminary data.</text>
</comment>
<evidence type="ECO:0000256" key="1">
    <source>
        <dbReference type="SAM" id="SignalP"/>
    </source>
</evidence>
<dbReference type="Pfam" id="PF04069">
    <property type="entry name" value="OpuAC"/>
    <property type="match status" value="1"/>
</dbReference>
<organism evidence="3 4">
    <name type="scientific">Hydrogenophaga electricum</name>
    <dbReference type="NCBI Taxonomy" id="1230953"/>
    <lineage>
        <taxon>Bacteria</taxon>
        <taxon>Pseudomonadati</taxon>
        <taxon>Pseudomonadota</taxon>
        <taxon>Betaproteobacteria</taxon>
        <taxon>Burkholderiales</taxon>
        <taxon>Comamonadaceae</taxon>
        <taxon>Hydrogenophaga</taxon>
    </lineage>
</organism>
<keyword evidence="1" id="KW-0732">Signal</keyword>
<reference evidence="4" key="1">
    <citation type="journal article" date="2019" name="Int. J. Syst. Evol. Microbiol.">
        <title>The Global Catalogue of Microorganisms (GCM) 10K type strain sequencing project: providing services to taxonomists for standard genome sequencing and annotation.</title>
        <authorList>
            <consortium name="The Broad Institute Genomics Platform"/>
            <consortium name="The Broad Institute Genome Sequencing Center for Infectious Disease"/>
            <person name="Wu L."/>
            <person name="Ma J."/>
        </authorList>
    </citation>
    <scope>NUCLEOTIDE SEQUENCE [LARGE SCALE GENOMIC DNA]</scope>
    <source>
        <strain evidence="4">NBRC 109341</strain>
    </source>
</reference>
<feature type="domain" description="ABC-type glycine betaine transport system substrate-binding" evidence="2">
    <location>
        <begin position="41"/>
        <end position="322"/>
    </location>
</feature>
<dbReference type="RefSeq" id="WP_234265775.1">
    <property type="nucleotide sequence ID" value="NZ_BSPB01000001.1"/>
</dbReference>
<dbReference type="InterPro" id="IPR007210">
    <property type="entry name" value="ABC_Gly_betaine_transp_sub-bd"/>
</dbReference>
<keyword evidence="4" id="KW-1185">Reference proteome</keyword>
<dbReference type="EMBL" id="BSPB01000001">
    <property type="protein sequence ID" value="GLS12664.1"/>
    <property type="molecule type" value="Genomic_DNA"/>
</dbReference>
<dbReference type="Gene3D" id="3.40.190.100">
    <property type="entry name" value="Glycine betaine-binding periplasmic protein, domain 2"/>
    <property type="match status" value="1"/>
</dbReference>